<evidence type="ECO:0000313" key="3">
    <source>
        <dbReference type="EMBL" id="CAJ0564141.1"/>
    </source>
</evidence>
<keyword evidence="4" id="KW-1185">Reference proteome</keyword>
<sequence length="215" mass="23196">MANSITNSRFEPNCEEQPYGVLSQYAPCDEIPTCGHIYCYEDVKCLLAETTAPILTGCQSATGKDLYCVCPLSRSEVAPPVLEAALKHFLSMAVDTNYTRTDLAKQELLTSNRLNAAIGNFSDAPAAEPTVATTLITSTVEAVTEHSGGLGGGAIAGIVIGVLVLLALIAIGIFIGMRYMKDKRKNHGEYRPQWEEEHHAKDLPHIPPPNIEGLI</sequence>
<feature type="compositionally biased region" description="Pro residues" evidence="1">
    <location>
        <begin position="205"/>
        <end position="215"/>
    </location>
</feature>
<feature type="region of interest" description="Disordered" evidence="1">
    <location>
        <begin position="196"/>
        <end position="215"/>
    </location>
</feature>
<evidence type="ECO:0000313" key="4">
    <source>
        <dbReference type="Proteomes" id="UP001177023"/>
    </source>
</evidence>
<gene>
    <name evidence="3" type="ORF">MSPICULIGERA_LOCUS2829</name>
</gene>
<comment type="caution">
    <text evidence="3">The sequence shown here is derived from an EMBL/GenBank/DDBJ whole genome shotgun (WGS) entry which is preliminary data.</text>
</comment>
<name>A0AA36FQX9_9BILA</name>
<dbReference type="Proteomes" id="UP001177023">
    <property type="component" value="Unassembled WGS sequence"/>
</dbReference>
<dbReference type="AlphaFoldDB" id="A0AA36FQX9"/>
<evidence type="ECO:0000256" key="2">
    <source>
        <dbReference type="SAM" id="Phobius"/>
    </source>
</evidence>
<feature type="non-terminal residue" evidence="3">
    <location>
        <position position="1"/>
    </location>
</feature>
<accession>A0AA36FQX9</accession>
<keyword evidence="2" id="KW-1133">Transmembrane helix</keyword>
<evidence type="ECO:0000256" key="1">
    <source>
        <dbReference type="SAM" id="MobiDB-lite"/>
    </source>
</evidence>
<keyword evidence="2" id="KW-0812">Transmembrane</keyword>
<keyword evidence="2" id="KW-0472">Membrane</keyword>
<proteinExistence type="predicted"/>
<organism evidence="3 4">
    <name type="scientific">Mesorhabditis spiculigera</name>
    <dbReference type="NCBI Taxonomy" id="96644"/>
    <lineage>
        <taxon>Eukaryota</taxon>
        <taxon>Metazoa</taxon>
        <taxon>Ecdysozoa</taxon>
        <taxon>Nematoda</taxon>
        <taxon>Chromadorea</taxon>
        <taxon>Rhabditida</taxon>
        <taxon>Rhabditina</taxon>
        <taxon>Rhabditomorpha</taxon>
        <taxon>Rhabditoidea</taxon>
        <taxon>Rhabditidae</taxon>
        <taxon>Mesorhabditinae</taxon>
        <taxon>Mesorhabditis</taxon>
    </lineage>
</organism>
<feature type="transmembrane region" description="Helical" evidence="2">
    <location>
        <begin position="154"/>
        <end position="175"/>
    </location>
</feature>
<reference evidence="3" key="1">
    <citation type="submission" date="2023-06" db="EMBL/GenBank/DDBJ databases">
        <authorList>
            <person name="Delattre M."/>
        </authorList>
    </citation>
    <scope>NUCLEOTIDE SEQUENCE</scope>
    <source>
        <strain evidence="3">AF72</strain>
    </source>
</reference>
<protein>
    <submittedName>
        <fullName evidence="3">Uncharacterized protein</fullName>
    </submittedName>
</protein>
<dbReference type="EMBL" id="CATQJA010000806">
    <property type="protein sequence ID" value="CAJ0564141.1"/>
    <property type="molecule type" value="Genomic_DNA"/>
</dbReference>